<evidence type="ECO:0000313" key="4">
    <source>
        <dbReference type="EMBL" id="GLI60171.1"/>
    </source>
</evidence>
<feature type="region of interest" description="Disordered" evidence="3">
    <location>
        <begin position="1"/>
        <end position="25"/>
    </location>
</feature>
<feature type="compositionally biased region" description="Polar residues" evidence="3">
    <location>
        <begin position="157"/>
        <end position="171"/>
    </location>
</feature>
<sequence length="2050" mass="212483">MDQDRLEYAEANQGGKRRSSLGALSKSKPVAKFKTMFEAKGPVPKIKDSGLLGKLKPLSASLDTGSFATALSGSMASLKMSIGGPLQQSPPTPIVPLSGLPQQAPAEPDVLRHPSPLRSVEDLRLSSPVYQESFAHGSDADARKSPGSAGFLKRMSSSLKRALTPKSSTGKQKADGFSPSYAGSDASNLSPRPSAQLLMTPSSQPSSTSLDLNCRSDQTQPPAAISPSALMGYDVHIARDCPEWARSCEGGVDSTFRPISRPPRSPCMAHPPSGSVPDVVSAQHEASLPIMPRDVSPRPPQPASPDQSQVCNGIALAPGALTVAEGKFVSADGKGPAVVPSTHDVTPDDRFAASLTAIPTVPDCTDGPHASPPMREVNMDAVLFSSLQSASNPGTDACNILADLHADELVFPSLLSSGSYGLAIRTLEAVASQGSDGPCSQSDKSADVNMGTCTSEVPIEEPQVAVPSSEEMPIAMPAATDTEPTASSMDVDSTTQQEPVLKQPVPLAIRRGFGAARSFNLDLSGAVNNSQGSPDNATPTGERNSLPDSCIVGLTPVRPDTAAICSMNVITPSLSTVAEGSPEASPPAADLPTMELENNFRQAHIAHDMDVAHGPSGTIIGHEELDPYDNVPPSVIGDVPVLPEEHRARERPATQSLLPFLVLPDTVDPVVVGTDMDCADHGPSAVSTTDVPQQPGLSYLPVATPDGVAKPVADLSAASVQVLSDIEADNACSAEAVSSASTSPAQHVGASMLQEVGDSPSELKAAGQGADPPLSRGRSCISGQNACTNASDVSKVQLQGLHLKAGDEPLALRPRIASSPRGCHAQDDTLSAAGSEASDICIQQSLTQELPTQGVVVKADAFNTEELPNGPCSATWEAVAGTGAFGGQHELPEADVVDAPRDFGAYMPAPPLRTGRDFGEGEKTIVPGVQMDDSVTPHVLDSTLAAETTWAESIDPNVGEHSQAKPEMHTVCHAAPVEVAATVNVLPDIPVYPGLQPMDTDADLMDLDSSGGVTQLRSAPASPGDTVDVVDVNPACKLDPKSVEVPVSQLLELPQPSTSEVAKPHQSSMAPPIGFPSVAEAPVDSHAGSFSESVDLGSVTGAAAVTDMGFVTAATAPTHTLQSPVGVQVIAPQSGAVQLVTAQLDNQEDDPMMVSPMPQRWSTLLTPVLPVGSEQIMPQAFTDFGGIDAAASMSKMPDPATVNSPDTSRFSVRAFQLHEFQLHVEPAIRVQAQAYAEMPVQDKMTQHSEQGSIETPDALAPPLQSISSVTDSMNIGTVTHVSIVYGPVDGSNVTSTGDDVESAVRLPTGVPTLDLIASVPSVAAPPPLPEGDDVPMADSLEAIEALWGNDNLLEEPGSATAEGLMPQIASSPVSTSKQAESHVLSQSGRKVAPGVVLQVERESLDLFSLRNSCASRVSDSLMVESLESFESMGLCVKGRGMGFVPMAPLKEGDEDAAVAGRTSGSDGGSGATSAGPPSPNVTFPVNTSGSPDSQETPGINTVSIPANKPAACSLGRRDGVSAAAAGGMVKAPGSASKAATPAGAARANATPSTALKALGAANAAGASASKACVSKRFLPVAVPQPRQVSTPGQQVAVPSGPSPGSRLPGFAATPAAGANRAPAPTPGFKPPMPSASAGAAPAAVPGRPGVTPQGGAISSGKGQNPVSGICPPGLLLVHQPAAMASPEGGLFDTPVISHAAPVPLADTPFPASDFDLDTVDISAEASKAIALLGGRDTSTAGAAAQHATPELEAIRGAAVACTPTMCVFETHVQLLTSKLAEAEDNINQLQNANAMLRDQLSTLQFKLSMTNDLDMERDAREYLEHELSTLRQQAVVLEADVRAAHAKIKRHEQAAVETLAAQQSKEVEWARKEVEMEQRMQQMASEVEAARSFTQQVDARIAAAEARAAAATAKCDDETARSRELQVTLGLQAHQLVQVQRSRDDAEAKFQRAMEQLITTQTSHKKAVIEFEQKLLHSSNLASQINDVRDKYRQMKQHAANADQRAQHAEAKAQETANALAKANMEKAELMQMCNELLTQLEATKVKGGR</sequence>
<comment type="caution">
    <text evidence="4">The sequence shown here is derived from an EMBL/GenBank/DDBJ whole genome shotgun (WGS) entry which is preliminary data.</text>
</comment>
<organism evidence="4 5">
    <name type="scientific">Volvox africanus</name>
    <dbReference type="NCBI Taxonomy" id="51714"/>
    <lineage>
        <taxon>Eukaryota</taxon>
        <taxon>Viridiplantae</taxon>
        <taxon>Chlorophyta</taxon>
        <taxon>core chlorophytes</taxon>
        <taxon>Chlorophyceae</taxon>
        <taxon>CS clade</taxon>
        <taxon>Chlamydomonadales</taxon>
        <taxon>Volvocaceae</taxon>
        <taxon>Volvox</taxon>
    </lineage>
</organism>
<feature type="compositionally biased region" description="Low complexity" evidence="3">
    <location>
        <begin position="1598"/>
        <end position="1622"/>
    </location>
</feature>
<feature type="compositionally biased region" description="Pro residues" evidence="3">
    <location>
        <begin position="1623"/>
        <end position="1633"/>
    </location>
</feature>
<feature type="coiled-coil region" evidence="2">
    <location>
        <begin position="1901"/>
        <end position="1956"/>
    </location>
</feature>
<feature type="compositionally biased region" description="Polar residues" evidence="3">
    <location>
        <begin position="1480"/>
        <end position="1504"/>
    </location>
</feature>
<feature type="region of interest" description="Disordered" evidence="3">
    <location>
        <begin position="1456"/>
        <end position="1504"/>
    </location>
</feature>
<keyword evidence="1" id="KW-0945">Host-virus interaction</keyword>
<dbReference type="EMBL" id="BSDZ01000005">
    <property type="protein sequence ID" value="GLI60171.1"/>
    <property type="molecule type" value="Genomic_DNA"/>
</dbReference>
<feature type="coiled-coil region" evidence="2">
    <location>
        <begin position="1985"/>
        <end position="2040"/>
    </location>
</feature>
<evidence type="ECO:0008006" key="6">
    <source>
        <dbReference type="Google" id="ProtNLM"/>
    </source>
</evidence>
<name>A0ABQ5RSU6_9CHLO</name>
<gene>
    <name evidence="4" type="ORF">VaNZ11_002234</name>
</gene>
<keyword evidence="5" id="KW-1185">Reference proteome</keyword>
<evidence type="ECO:0000256" key="2">
    <source>
        <dbReference type="SAM" id="Coils"/>
    </source>
</evidence>
<dbReference type="PANTHER" id="PTHR13037">
    <property type="entry name" value="FORMIN"/>
    <property type="match status" value="1"/>
</dbReference>
<feature type="region of interest" description="Disordered" evidence="3">
    <location>
        <begin position="82"/>
        <end position="114"/>
    </location>
</feature>
<feature type="region of interest" description="Disordered" evidence="3">
    <location>
        <begin position="525"/>
        <end position="547"/>
    </location>
</feature>
<feature type="region of interest" description="Disordered" evidence="3">
    <location>
        <begin position="1584"/>
        <end position="1646"/>
    </location>
</feature>
<feature type="compositionally biased region" description="Polar residues" evidence="3">
    <location>
        <begin position="185"/>
        <end position="221"/>
    </location>
</feature>
<feature type="region of interest" description="Disordered" evidence="3">
    <location>
        <begin position="157"/>
        <end position="226"/>
    </location>
</feature>
<protein>
    <recommendedName>
        <fullName evidence="6">Transforming acidic coiled-coil-containing protein C-terminal domain-containing protein</fullName>
    </recommendedName>
</protein>
<feature type="coiled-coil region" evidence="2">
    <location>
        <begin position="1772"/>
        <end position="1840"/>
    </location>
</feature>
<evidence type="ECO:0000313" key="5">
    <source>
        <dbReference type="Proteomes" id="UP001165090"/>
    </source>
</evidence>
<dbReference type="PANTHER" id="PTHR13037:SF24">
    <property type="entry name" value="POLYCOMB PROTEIN PCL-RELATED"/>
    <property type="match status" value="1"/>
</dbReference>
<proteinExistence type="predicted"/>
<feature type="region of interest" description="Disordered" evidence="3">
    <location>
        <begin position="756"/>
        <end position="777"/>
    </location>
</feature>
<feature type="compositionally biased region" description="Polar residues" evidence="3">
    <location>
        <begin position="526"/>
        <end position="547"/>
    </location>
</feature>
<accession>A0ABQ5RSU6</accession>
<reference evidence="4 5" key="1">
    <citation type="journal article" date="2023" name="IScience">
        <title>Expanded male sex-determining region conserved during the evolution of homothallism in the green alga Volvox.</title>
        <authorList>
            <person name="Yamamoto K."/>
            <person name="Matsuzaki R."/>
            <person name="Mahakham W."/>
            <person name="Heman W."/>
            <person name="Sekimoto H."/>
            <person name="Kawachi M."/>
            <person name="Minakuchi Y."/>
            <person name="Toyoda A."/>
            <person name="Nozaki H."/>
        </authorList>
    </citation>
    <scope>NUCLEOTIDE SEQUENCE [LARGE SCALE GENOMIC DNA]</scope>
    <source>
        <strain evidence="4 5">NIES-4468</strain>
    </source>
</reference>
<evidence type="ECO:0000256" key="3">
    <source>
        <dbReference type="SAM" id="MobiDB-lite"/>
    </source>
</evidence>
<keyword evidence="2" id="KW-0175">Coiled coil</keyword>
<dbReference type="Proteomes" id="UP001165090">
    <property type="component" value="Unassembled WGS sequence"/>
</dbReference>
<feature type="compositionally biased region" description="Low complexity" evidence="3">
    <location>
        <begin position="1634"/>
        <end position="1646"/>
    </location>
</feature>
<evidence type="ECO:0000256" key="1">
    <source>
        <dbReference type="ARBA" id="ARBA00022581"/>
    </source>
</evidence>